<dbReference type="Proteomes" id="UP000827892">
    <property type="component" value="Chromosome I"/>
</dbReference>
<evidence type="ECO:0000256" key="1">
    <source>
        <dbReference type="SAM" id="MobiDB-lite"/>
    </source>
</evidence>
<dbReference type="Proteomes" id="UP000829354">
    <property type="component" value="Chromosome I"/>
</dbReference>
<accession>A0AAE9J639</accession>
<reference evidence="2 4" key="2">
    <citation type="submission" date="2022-05" db="EMBL/GenBank/DDBJ databases">
        <title>Chromosome-level reference genomes for two strains of Caenorhabditis briggsae: an improved platform for comparative genomics.</title>
        <authorList>
            <person name="Stevens L."/>
            <person name="Andersen E.C."/>
        </authorList>
    </citation>
    <scope>NUCLEOTIDE SEQUENCE [LARGE SCALE GENOMIC DNA]</scope>
    <source>
        <strain evidence="2">QX1410_ONT</strain>
        <tissue evidence="2">Whole-organism</tissue>
    </source>
</reference>
<dbReference type="EMBL" id="CP090891">
    <property type="protein sequence ID" value="ULU14308.1"/>
    <property type="molecule type" value="Genomic_DNA"/>
</dbReference>
<dbReference type="InterPro" id="IPR008476">
    <property type="entry name" value="PBDC1_metazoa/fungi"/>
</dbReference>
<name>A0AAE9J639_CAEBR</name>
<dbReference type="PANTHER" id="PTHR13410:SF9">
    <property type="entry name" value="PROTEIN PBDC1"/>
    <property type="match status" value="1"/>
</dbReference>
<feature type="compositionally biased region" description="Low complexity" evidence="1">
    <location>
        <begin position="34"/>
        <end position="51"/>
    </location>
</feature>
<dbReference type="GO" id="GO:0005643">
    <property type="term" value="C:nuclear pore"/>
    <property type="evidence" value="ECO:0007669"/>
    <property type="project" value="UniProtKB-ARBA"/>
</dbReference>
<evidence type="ECO:0000313" key="2">
    <source>
        <dbReference type="EMBL" id="ULU14308.1"/>
    </source>
</evidence>
<feature type="region of interest" description="Disordered" evidence="1">
    <location>
        <begin position="1"/>
        <end position="51"/>
    </location>
</feature>
<dbReference type="Pfam" id="PF13634">
    <property type="entry name" value="Nucleoporin_FG"/>
    <property type="match status" value="2"/>
</dbReference>
<evidence type="ECO:0000313" key="3">
    <source>
        <dbReference type="EMBL" id="UMM15261.1"/>
    </source>
</evidence>
<feature type="region of interest" description="Disordered" evidence="1">
    <location>
        <begin position="182"/>
        <end position="212"/>
    </location>
</feature>
<proteinExistence type="predicted"/>
<reference evidence="3 5" key="1">
    <citation type="submission" date="2022-04" db="EMBL/GenBank/DDBJ databases">
        <title>Chromosome-level reference genomes for two strains of Caenorhabditis briggsae: an improved platform for comparative genomics.</title>
        <authorList>
            <person name="Stevens L."/>
            <person name="Andersen E."/>
        </authorList>
    </citation>
    <scope>NUCLEOTIDE SEQUENCE [LARGE SCALE GENOMIC DNA]</scope>
    <source>
        <strain evidence="3">VX34</strain>
        <tissue evidence="3">Whole-organism</tissue>
    </source>
</reference>
<sequence>MSLFGSSTTPAAATSTPLFGTTPAKPATGGLFGSSSTPTATATSSVPLFGTTNTATTTASTGGGGLFGAKPATPAGGSLFGGSTAPAASTGGGLFGSTTAAPAASTGGGLFGSATTTSTASGGLFGSTTSTTTSGGGGLFGAAKPATTSGGLFGSTSTTSAPATSFGTAPATTNALGLGGIQQQSIGGTTTTTGGTTTSSAPGALDKDVTKENEWQQTQTLIRDMLPLIEDRLKKNRDVMDESETMSVDCVVIEEMIEKARGLIGDVRRDVFNATTASEGVAQLVAHDKQQANMAKRVQEQASTANQTMHADAIKQHLVERIQLYDLEMRALQERVNFMRSRFDKLLKGEPSLTMTELDNYFLRCDSTVSSADFHIEQLGKDIEEVRDLLIEQGYTQLRKWNATTLNNVDPVSAVSEGAEFFPSQSSLAIIGSALRAPATAPTASTGGLGLGGGSSLFGNTGTTTLFGSSTTKPAFSGGSLFGSSTTNTSTAPTTTSATTSLFGSKPTTTTTSTPFGSTLSNNSSGVLFSSKK</sequence>
<organism evidence="3 5">
    <name type="scientific">Caenorhabditis briggsae</name>
    <dbReference type="NCBI Taxonomy" id="6238"/>
    <lineage>
        <taxon>Eukaryota</taxon>
        <taxon>Metazoa</taxon>
        <taxon>Ecdysozoa</taxon>
        <taxon>Nematoda</taxon>
        <taxon>Chromadorea</taxon>
        <taxon>Rhabditida</taxon>
        <taxon>Rhabditina</taxon>
        <taxon>Rhabditomorpha</taxon>
        <taxon>Rhabditoidea</taxon>
        <taxon>Rhabditidae</taxon>
        <taxon>Peloderinae</taxon>
        <taxon>Caenorhabditis</taxon>
    </lineage>
</organism>
<evidence type="ECO:0000313" key="5">
    <source>
        <dbReference type="Proteomes" id="UP000829354"/>
    </source>
</evidence>
<feature type="compositionally biased region" description="Low complexity" evidence="1">
    <location>
        <begin position="182"/>
        <end position="204"/>
    </location>
</feature>
<protein>
    <submittedName>
        <fullName evidence="3">Uncharacterized protein</fullName>
    </submittedName>
</protein>
<gene>
    <name evidence="2" type="ORF">L3Y34_016677</name>
    <name evidence="3" type="ORF">L5515_002757</name>
</gene>
<feature type="region of interest" description="Disordered" evidence="1">
    <location>
        <begin position="482"/>
        <end position="517"/>
    </location>
</feature>
<feature type="compositionally biased region" description="Low complexity" evidence="1">
    <location>
        <begin position="1"/>
        <end position="17"/>
    </location>
</feature>
<dbReference type="InterPro" id="IPR025574">
    <property type="entry name" value="Nucleoporin_FG_rpt"/>
</dbReference>
<dbReference type="AlphaFoldDB" id="A0AAE9J639"/>
<dbReference type="EMBL" id="CP092620">
    <property type="protein sequence ID" value="UMM15261.1"/>
    <property type="molecule type" value="Genomic_DNA"/>
</dbReference>
<dbReference type="PANTHER" id="PTHR13410">
    <property type="entry name" value="PROTEIN PBDC1"/>
    <property type="match status" value="1"/>
</dbReference>
<keyword evidence="5" id="KW-1185">Reference proteome</keyword>
<evidence type="ECO:0000313" key="4">
    <source>
        <dbReference type="Proteomes" id="UP000827892"/>
    </source>
</evidence>